<accession>A0ABW5N8F0</accession>
<proteinExistence type="predicted"/>
<dbReference type="SUPFAM" id="SSF51182">
    <property type="entry name" value="RmlC-like cupins"/>
    <property type="match status" value="1"/>
</dbReference>
<evidence type="ECO:0000313" key="1">
    <source>
        <dbReference type="EMBL" id="MFD2591730.1"/>
    </source>
</evidence>
<sequence length="112" mass="12687">MKIASLHKDVTFNEKKPSISVLLETEYAKEIRIAMKNGQLMKEHQTPFPIAVEIFEGAISFTVRQETYLLQKGDIISLEGGVPHSLFAKEDSIIRLSLSKNDSEKRVKDIVQ</sequence>
<dbReference type="RefSeq" id="WP_176027183.1">
    <property type="nucleotide sequence ID" value="NZ_JBHSJV010000001.1"/>
</dbReference>
<keyword evidence="2" id="KW-1185">Reference proteome</keyword>
<evidence type="ECO:0000313" key="2">
    <source>
        <dbReference type="Proteomes" id="UP001597459"/>
    </source>
</evidence>
<protein>
    <submittedName>
        <fullName evidence="1">Cupin domain-containing protein</fullName>
    </submittedName>
</protein>
<dbReference type="EMBL" id="JBHULX010000022">
    <property type="protein sequence ID" value="MFD2591730.1"/>
    <property type="molecule type" value="Genomic_DNA"/>
</dbReference>
<dbReference type="InterPro" id="IPR011051">
    <property type="entry name" value="RmlC_Cupin_sf"/>
</dbReference>
<dbReference type="PANTHER" id="PTHR37694">
    <property type="entry name" value="SLR8022 PROTEIN"/>
    <property type="match status" value="1"/>
</dbReference>
<dbReference type="CDD" id="cd02230">
    <property type="entry name" value="cupin_HP0902-like"/>
    <property type="match status" value="1"/>
</dbReference>
<dbReference type="PANTHER" id="PTHR37694:SF1">
    <property type="entry name" value="SLR8022 PROTEIN"/>
    <property type="match status" value="1"/>
</dbReference>
<reference evidence="2" key="1">
    <citation type="journal article" date="2019" name="Int. J. Syst. Evol. Microbiol.">
        <title>The Global Catalogue of Microorganisms (GCM) 10K type strain sequencing project: providing services to taxonomists for standard genome sequencing and annotation.</title>
        <authorList>
            <consortium name="The Broad Institute Genomics Platform"/>
            <consortium name="The Broad Institute Genome Sequencing Center for Infectious Disease"/>
            <person name="Wu L."/>
            <person name="Ma J."/>
        </authorList>
    </citation>
    <scope>NUCLEOTIDE SEQUENCE [LARGE SCALE GENOMIC DNA]</scope>
    <source>
        <strain evidence="2">KCTC 42423</strain>
    </source>
</reference>
<dbReference type="InterPro" id="IPR014710">
    <property type="entry name" value="RmlC-like_jellyroll"/>
</dbReference>
<organism evidence="1 2">
    <name type="scientific">Aquimarina hainanensis</name>
    <dbReference type="NCBI Taxonomy" id="1578017"/>
    <lineage>
        <taxon>Bacteria</taxon>
        <taxon>Pseudomonadati</taxon>
        <taxon>Bacteroidota</taxon>
        <taxon>Flavobacteriia</taxon>
        <taxon>Flavobacteriales</taxon>
        <taxon>Flavobacteriaceae</taxon>
        <taxon>Aquimarina</taxon>
    </lineage>
</organism>
<gene>
    <name evidence="1" type="ORF">ACFSTE_12900</name>
</gene>
<name>A0ABW5N8F0_9FLAO</name>
<dbReference type="Proteomes" id="UP001597459">
    <property type="component" value="Unassembled WGS sequence"/>
</dbReference>
<comment type="caution">
    <text evidence="1">The sequence shown here is derived from an EMBL/GenBank/DDBJ whole genome shotgun (WGS) entry which is preliminary data.</text>
</comment>
<dbReference type="Gene3D" id="2.60.120.10">
    <property type="entry name" value="Jelly Rolls"/>
    <property type="match status" value="1"/>
</dbReference>